<sequence>MLDRPKTTHNIPQTYMVTSSAQGCRNAYERSTRSHRKDREPTMGCFHKFNAVDLDVVEDITVEAAEMDEETAQDTVEA</sequence>
<gene>
    <name evidence="1" type="ORF">GCM10009799_45450</name>
</gene>
<keyword evidence="2" id="KW-1185">Reference proteome</keyword>
<organism evidence="1 2">
    <name type="scientific">Nocardiopsis rhodophaea</name>
    <dbReference type="NCBI Taxonomy" id="280238"/>
    <lineage>
        <taxon>Bacteria</taxon>
        <taxon>Bacillati</taxon>
        <taxon>Actinomycetota</taxon>
        <taxon>Actinomycetes</taxon>
        <taxon>Streptosporangiales</taxon>
        <taxon>Nocardiopsidaceae</taxon>
        <taxon>Nocardiopsis</taxon>
    </lineage>
</organism>
<comment type="caution">
    <text evidence="1">The sequence shown here is derived from an EMBL/GenBank/DDBJ whole genome shotgun (WGS) entry which is preliminary data.</text>
</comment>
<proteinExistence type="predicted"/>
<dbReference type="EMBL" id="BAAAPC010000024">
    <property type="protein sequence ID" value="GAA2012058.1"/>
    <property type="molecule type" value="Genomic_DNA"/>
</dbReference>
<dbReference type="PROSITE" id="PS51257">
    <property type="entry name" value="PROKAR_LIPOPROTEIN"/>
    <property type="match status" value="1"/>
</dbReference>
<name>A0ABN2TLW8_9ACTN</name>
<reference evidence="1 2" key="1">
    <citation type="journal article" date="2019" name="Int. J. Syst. Evol. Microbiol.">
        <title>The Global Catalogue of Microorganisms (GCM) 10K type strain sequencing project: providing services to taxonomists for standard genome sequencing and annotation.</title>
        <authorList>
            <consortium name="The Broad Institute Genomics Platform"/>
            <consortium name="The Broad Institute Genome Sequencing Center for Infectious Disease"/>
            <person name="Wu L."/>
            <person name="Ma J."/>
        </authorList>
    </citation>
    <scope>NUCLEOTIDE SEQUENCE [LARGE SCALE GENOMIC DNA]</scope>
    <source>
        <strain evidence="1 2">JCM 15313</strain>
    </source>
</reference>
<evidence type="ECO:0000313" key="1">
    <source>
        <dbReference type="EMBL" id="GAA2012058.1"/>
    </source>
</evidence>
<dbReference type="Proteomes" id="UP001501585">
    <property type="component" value="Unassembled WGS sequence"/>
</dbReference>
<protein>
    <submittedName>
        <fullName evidence="1">Uncharacterized protein</fullName>
    </submittedName>
</protein>
<evidence type="ECO:0000313" key="2">
    <source>
        <dbReference type="Proteomes" id="UP001501585"/>
    </source>
</evidence>
<accession>A0ABN2TLW8</accession>